<comment type="caution">
    <text evidence="1">The sequence shown here is derived from an EMBL/GenBank/DDBJ whole genome shotgun (WGS) entry which is preliminary data.</text>
</comment>
<protein>
    <submittedName>
        <fullName evidence="1">F-box domain, leucine-rich repeat domain, L domain-like protein</fullName>
    </submittedName>
</protein>
<proteinExistence type="predicted"/>
<gene>
    <name evidence="1" type="ORF">Tci_568903</name>
</gene>
<accession>A0A699IYL2</accession>
<dbReference type="AlphaFoldDB" id="A0A699IYL2"/>
<organism evidence="1">
    <name type="scientific">Tanacetum cinerariifolium</name>
    <name type="common">Dalmatian daisy</name>
    <name type="synonym">Chrysanthemum cinerariifolium</name>
    <dbReference type="NCBI Taxonomy" id="118510"/>
    <lineage>
        <taxon>Eukaryota</taxon>
        <taxon>Viridiplantae</taxon>
        <taxon>Streptophyta</taxon>
        <taxon>Embryophyta</taxon>
        <taxon>Tracheophyta</taxon>
        <taxon>Spermatophyta</taxon>
        <taxon>Magnoliopsida</taxon>
        <taxon>eudicotyledons</taxon>
        <taxon>Gunneridae</taxon>
        <taxon>Pentapetalae</taxon>
        <taxon>asterids</taxon>
        <taxon>campanulids</taxon>
        <taxon>Asterales</taxon>
        <taxon>Asteraceae</taxon>
        <taxon>Asteroideae</taxon>
        <taxon>Anthemideae</taxon>
        <taxon>Anthemidinae</taxon>
        <taxon>Tanacetum</taxon>
    </lineage>
</organism>
<dbReference type="EMBL" id="BKCJ010349232">
    <property type="protein sequence ID" value="GEZ96930.1"/>
    <property type="molecule type" value="Genomic_DNA"/>
</dbReference>
<evidence type="ECO:0000313" key="1">
    <source>
        <dbReference type="EMBL" id="GEZ96930.1"/>
    </source>
</evidence>
<reference evidence="1" key="1">
    <citation type="journal article" date="2019" name="Sci. Rep.">
        <title>Draft genome of Tanacetum cinerariifolium, the natural source of mosquito coil.</title>
        <authorList>
            <person name="Yamashiro T."/>
            <person name="Shiraishi A."/>
            <person name="Satake H."/>
            <person name="Nakayama K."/>
        </authorList>
    </citation>
    <scope>NUCLEOTIDE SEQUENCE</scope>
</reference>
<sequence length="181" mass="20789">MVLVHVYCMIRVEGFRPRFPTTSTPTALDKRQDYSLQNEVVRQGGIRLERVDTCKEVFIGDAISYNSGKQGHYSKNYSIGKFRDKSYFREKMLLVAKEEQGESLTINENDLFVNTNDEGEQLEANVVFMARLEKVDAFKDEHVGVTEISRDHSHGAFINKSSQVHHELVDHDHSTMLQSYS</sequence>
<name>A0A699IYL2_TANCI</name>